<dbReference type="InterPro" id="IPR013783">
    <property type="entry name" value="Ig-like_fold"/>
</dbReference>
<feature type="domain" description="Golvesin/Xly CBD-like" evidence="2">
    <location>
        <begin position="794"/>
        <end position="926"/>
    </location>
</feature>
<feature type="chain" id="PRO_5042260447" description="Golvesin/Xly CBD-like domain-containing protein" evidence="1">
    <location>
        <begin position="24"/>
        <end position="1777"/>
    </location>
</feature>
<gene>
    <name evidence="3" type="ORF">SG34_009135</name>
</gene>
<feature type="signal peptide" evidence="1">
    <location>
        <begin position="1"/>
        <end position="23"/>
    </location>
</feature>
<accession>A0AAE9Z836</accession>
<sequence length="1777" mass="194506">MLFCRLQSCLLLLLILFSQFAFALDEIIIDNSDTDKTAADGHWAVATGEWGVADNTWSVSLGKSPHGEDSVTSNSGGKFEWHFNLAQAGKYHVYAWWTAAGTRSRYAPYTIHHGSGSSQVQVNQLQNMFAGRWILLGSYDFPAGDGNFVDIQDTGEGANADAIKIVRIDTAVYRDESGNLYLTLPKSHGFKKIRLALVDGSWTVTELSQGEWDALTLTASGHSFRLHDFNLDGLADIVVNTAGVPVYVTIGEVEGGYTYNSQTSISQPRVTNFGWLNTAIEVGQQSVFKWYINHARKCFEISPDSDALVQYSYIGETEPVTYARGGVYRKKWFCEDKYGNRFPSNPDEFLEASLTVTETVDEIIIDNSDTDKTAADGHWAVATGQWTVSDDGWTVSLGRPPYGEDSLYGNDGGSFAWHFSLPEAGKYHVYARWTAESNRNSDIAYRIHYGDNTREVRVNQLRSAYSGQWYLLGSYDFPAGDSSYVDIDGNGASADAVKLVRINTAVYRDESGNLYLSLPQSHGFKKIRLTLTDGSWVVAELSQSEWDALTLTASGHSFRLHDFDLDGLADVVVNTADLPVYVTIGQVESGYSYSSQTAINQPRVTDFGWLNPDIKTGQETAFKWYINHGRKCYETAPDSGSLVQYSYIGETAAVRYTEPGVHHKKWFCEDKYGNRFPEDENQFLEATLTVEQAPAMALQQFEWLPATIEAGQESSLHWQVTNADKCYQTSDGGEPVSEYGDKGQTETRVYGQEGSFTSKWYCLDAYGNRFPADENQFLETVLEVTEASVLDEVIVDNSDVNKTAQDKVWAVQNGDWDVSSASGPYGEQSLYNSAGDTFEWHFTLPGSENYQVYAWWTQSSLRSESVPYRIHYGDNISEVRVNQRLAGTGGQWVLLGSYVFPAGSESYIEIQGVEGAASADAIRLVRIPPGEAPSEPGEVAFNAPEVTTDSNFNINWDMADGRHYNFMLEYRPAGSDTWQLAYQGSGTSFSPAGSWGGGNYQLRLSCSGLACPVSGYITDTLTLVEKPESPVLTTSLRYVKAGQSFTLSLSQPAQVSELSLYKNGEPAASFNANSNQALLSTEQTLTEAGEYYYQLQACNSAGCSDLSAKTLVTAYLPENVPAAPSVSRPAYGINRAVEVSWPPLAGKQTMEYYYAGTASGLTPDSSNEQVYQQAQAITPENMPVFSEPGYTWFFAKTCDLLAVCSDFSAPVRIRIIDKPVLAPEAFSVSIHGEAVDNSVQAISVGLAQQFVLHWQPGEEVAVAGVGYYRLEQDGAVVATISEGTAELAALYPDGRLHYALSLDSQAKVTYSVQACNLLSVGENAAENVEQDCGPKANLVVYAGMPLPVDTPARVSVKDTGEQYLLEWTAVAQASHYVVEHKVDGAWVVLADDITGNAYQAALSQGPEFRILSCQQDICSGAQEINNVVTGDLQVVSFAAAEHKTDNGASDGSFTLSWQVTGASRVQLTSNKGHEYDDLLLAESLAVSTEDLTTFTLTVSGFGEQGFQQVSIVKPAVKPTVVLPKRSSYLQPLYYLGLQPIERSLLTGINGQNYVADVDGKLYQVSDQGVINWTVQLEGLVANQPVWASDDSGAQYLFFAVSKAGDNAQAGQGQVCRLTAGGENLSCFELENNAIASPVIYQAADEDSDSARLFQVDINGVLSELAPFADTFAPEDGQALYREQLMVNQQSIRVLASPQVDYKNNFLIVRSEQDAVLAFAVPEGQSLLDKGINSLLKVLPGGLTNFFRDENAEDTKQDTPHTDAVWSRQLIWGSVDHD</sequence>
<evidence type="ECO:0000256" key="1">
    <source>
        <dbReference type="SAM" id="SignalP"/>
    </source>
</evidence>
<organism evidence="3 4">
    <name type="scientific">Thalassomonas viridans</name>
    <dbReference type="NCBI Taxonomy" id="137584"/>
    <lineage>
        <taxon>Bacteria</taxon>
        <taxon>Pseudomonadati</taxon>
        <taxon>Pseudomonadota</taxon>
        <taxon>Gammaproteobacteria</taxon>
        <taxon>Alteromonadales</taxon>
        <taxon>Colwelliaceae</taxon>
        <taxon>Thalassomonas</taxon>
    </lineage>
</organism>
<dbReference type="InterPro" id="IPR036116">
    <property type="entry name" value="FN3_sf"/>
</dbReference>
<proteinExistence type="predicted"/>
<keyword evidence="4" id="KW-1185">Reference proteome</keyword>
<feature type="domain" description="Golvesin/Xly CBD-like" evidence="2">
    <location>
        <begin position="363"/>
        <end position="501"/>
    </location>
</feature>
<evidence type="ECO:0000259" key="2">
    <source>
        <dbReference type="Pfam" id="PF25275"/>
    </source>
</evidence>
<reference evidence="3 4" key="2">
    <citation type="journal article" date="2022" name="Mar. Drugs">
        <title>Bioassay-Guided Fractionation Leads to the Detection of Cholic Acid Generated by the Rare Thalassomonas sp.</title>
        <authorList>
            <person name="Pheiffer F."/>
            <person name="Schneider Y.K."/>
            <person name="Hansen E.H."/>
            <person name="Andersen J.H."/>
            <person name="Isaksson J."/>
            <person name="Busche T."/>
            <person name="R C."/>
            <person name="Kalinowski J."/>
            <person name="Zyl L.V."/>
            <person name="Trindade M."/>
        </authorList>
    </citation>
    <scope>NUCLEOTIDE SEQUENCE [LARGE SCALE GENOMIC DNA]</scope>
    <source>
        <strain evidence="3 4">XOM25</strain>
    </source>
</reference>
<dbReference type="RefSeq" id="WP_274038575.1">
    <property type="nucleotide sequence ID" value="NZ_CP059733.1"/>
</dbReference>
<dbReference type="EMBL" id="CP059733">
    <property type="protein sequence ID" value="WDE07028.1"/>
    <property type="molecule type" value="Genomic_DNA"/>
</dbReference>
<dbReference type="Proteomes" id="UP000032352">
    <property type="component" value="Chromosome"/>
</dbReference>
<reference evidence="3 4" key="1">
    <citation type="journal article" date="2015" name="Genome Announc.">
        <title>Draft Genome Sequences of Marine Isolates of Thalassomonas viridans and Thalassomonas actiniarum.</title>
        <authorList>
            <person name="Olonade I."/>
            <person name="van Zyl L.J."/>
            <person name="Trindade M."/>
        </authorList>
    </citation>
    <scope>NUCLEOTIDE SEQUENCE [LARGE SCALE GENOMIC DNA]</scope>
    <source>
        <strain evidence="3 4">XOM25</strain>
    </source>
</reference>
<dbReference type="InterPro" id="IPR033803">
    <property type="entry name" value="CBD-like_Golvesin-Xly"/>
</dbReference>
<evidence type="ECO:0000313" key="3">
    <source>
        <dbReference type="EMBL" id="WDE07028.1"/>
    </source>
</evidence>
<protein>
    <recommendedName>
        <fullName evidence="2">Golvesin/Xly CBD-like domain-containing protein</fullName>
    </recommendedName>
</protein>
<feature type="domain" description="Golvesin/Xly CBD-like" evidence="2">
    <location>
        <begin position="27"/>
        <end position="167"/>
    </location>
</feature>
<dbReference type="Gene3D" id="2.60.40.10">
    <property type="entry name" value="Immunoglobulins"/>
    <property type="match status" value="1"/>
</dbReference>
<dbReference type="Pfam" id="PF25275">
    <property type="entry name" value="Golvesin_C"/>
    <property type="match status" value="3"/>
</dbReference>
<dbReference type="KEGG" id="tvd:SG34_009135"/>
<name>A0AAE9Z836_9GAMM</name>
<dbReference type="SUPFAM" id="SSF49265">
    <property type="entry name" value="Fibronectin type III"/>
    <property type="match status" value="1"/>
</dbReference>
<evidence type="ECO:0000313" key="4">
    <source>
        <dbReference type="Proteomes" id="UP000032352"/>
    </source>
</evidence>
<keyword evidence="1" id="KW-0732">Signal</keyword>